<dbReference type="AlphaFoldDB" id="A0A1E8EWN7"/>
<proteinExistence type="predicted"/>
<dbReference type="RefSeq" id="WP_070110887.1">
    <property type="nucleotide sequence ID" value="NZ_LZFO01000034.1"/>
</dbReference>
<sequence length="322" mass="36801">MCKMSINICNFNIEVILNNNPPCETTLESISKQEIWNMKNEPFILIKGNNFKNGAVKVIVSYNEKQLINKSILIVNNLFQLKIQLKQPLINPKQIKITINNEAFIIPIELKKLYGTVKYFNGNAVKNPIIHCTNSGIMAIGDEEGNFELILSSKETQIGVFDKSYSKETLESWIYNVNLNKDTKLDIKIGKAEVYGINVWHQYTSDYMHFIPMSLTKVNEAIKNGAKDELEIASYIDKLPKLNKKDIKVYSNENIADILSFSEVDDFLGYKNGQPISRAGYVVSIPKETNVERIIKIEVNSNFKVDKKLIEDRGEGYYIVKK</sequence>
<comment type="caution">
    <text evidence="1">The sequence shown here is derived from an EMBL/GenBank/DDBJ whole genome shotgun (WGS) entry which is preliminary data.</text>
</comment>
<dbReference type="OrthoDB" id="1957874at2"/>
<evidence type="ECO:0000313" key="1">
    <source>
        <dbReference type="EMBL" id="OFI05045.1"/>
    </source>
</evidence>
<dbReference type="STRING" id="1121290.CLAOCE_19190"/>
<evidence type="ECO:0000313" key="2">
    <source>
        <dbReference type="Proteomes" id="UP000175744"/>
    </source>
</evidence>
<accession>A0A1E8EWN7</accession>
<dbReference type="EMBL" id="LZFO01000034">
    <property type="protein sequence ID" value="OFI05045.1"/>
    <property type="molecule type" value="Genomic_DNA"/>
</dbReference>
<reference evidence="1 2" key="1">
    <citation type="submission" date="2016-06" db="EMBL/GenBank/DDBJ databases">
        <title>Genome sequence of Clostridium acetireducens DSM 10703.</title>
        <authorList>
            <person name="Poehlein A."/>
            <person name="Fluechter S."/>
            <person name="Duerre P."/>
            <person name="Daniel R."/>
        </authorList>
    </citation>
    <scope>NUCLEOTIDE SEQUENCE [LARGE SCALE GENOMIC DNA]</scope>
    <source>
        <strain evidence="1 2">DSM 10703</strain>
    </source>
</reference>
<protein>
    <submittedName>
        <fullName evidence="1">Uncharacterized protein</fullName>
    </submittedName>
</protein>
<gene>
    <name evidence="1" type="ORF">CLOACE_19190</name>
</gene>
<name>A0A1E8EWN7_9CLOT</name>
<dbReference type="Proteomes" id="UP000175744">
    <property type="component" value="Unassembled WGS sequence"/>
</dbReference>
<keyword evidence="2" id="KW-1185">Reference proteome</keyword>
<organism evidence="1 2">
    <name type="scientific">Clostridium acetireducens DSM 10703</name>
    <dbReference type="NCBI Taxonomy" id="1121290"/>
    <lineage>
        <taxon>Bacteria</taxon>
        <taxon>Bacillati</taxon>
        <taxon>Bacillota</taxon>
        <taxon>Clostridia</taxon>
        <taxon>Eubacteriales</taxon>
        <taxon>Clostridiaceae</taxon>
        <taxon>Clostridium</taxon>
    </lineage>
</organism>